<dbReference type="InterPro" id="IPR034016">
    <property type="entry name" value="M1_APN-typ"/>
</dbReference>
<evidence type="ECO:0000259" key="11">
    <source>
        <dbReference type="Pfam" id="PF01433"/>
    </source>
</evidence>
<feature type="site" description="Transition state stabilizer" evidence="10">
    <location>
        <position position="347"/>
    </location>
</feature>
<evidence type="ECO:0000256" key="7">
    <source>
        <dbReference type="ARBA" id="ARBA00023049"/>
    </source>
</evidence>
<accession>A0A1R0GQE5</accession>
<dbReference type="OrthoDB" id="10031169at2759"/>
<dbReference type="Proteomes" id="UP000187455">
    <property type="component" value="Unassembled WGS sequence"/>
</dbReference>
<dbReference type="InterPro" id="IPR050344">
    <property type="entry name" value="Peptidase_M1_aminopeptidases"/>
</dbReference>
<evidence type="ECO:0000313" key="13">
    <source>
        <dbReference type="EMBL" id="OLY79078.1"/>
    </source>
</evidence>
<feature type="domain" description="Aminopeptidase N-like N-terminal" evidence="12">
    <location>
        <begin position="9"/>
        <end position="150"/>
    </location>
</feature>
<dbReference type="InterPro" id="IPR042097">
    <property type="entry name" value="Aminopeptidase_N-like_N_sf"/>
</dbReference>
<dbReference type="InterPro" id="IPR045357">
    <property type="entry name" value="Aminopeptidase_N-like_N"/>
</dbReference>
<evidence type="ECO:0000256" key="9">
    <source>
        <dbReference type="PIRSR" id="PIRSR634016-3"/>
    </source>
</evidence>
<feature type="non-terminal residue" evidence="13">
    <location>
        <position position="454"/>
    </location>
</feature>
<keyword evidence="2 13" id="KW-0031">Aminopeptidase</keyword>
<dbReference type="PANTHER" id="PTHR11533:SF299">
    <property type="entry name" value="AMINOPEPTIDASE"/>
    <property type="match status" value="1"/>
</dbReference>
<dbReference type="GO" id="GO:0008270">
    <property type="term" value="F:zinc ion binding"/>
    <property type="evidence" value="ECO:0007669"/>
    <property type="project" value="InterPro"/>
</dbReference>
<keyword evidence="4 9" id="KW-0479">Metal-binding</keyword>
<keyword evidence="14" id="KW-1185">Reference proteome</keyword>
<dbReference type="GO" id="GO:0006508">
    <property type="term" value="P:proteolysis"/>
    <property type="evidence" value="ECO:0007669"/>
    <property type="project" value="UniProtKB-KW"/>
</dbReference>
<dbReference type="EMBL" id="LSSL01005013">
    <property type="protein sequence ID" value="OLY79078.1"/>
    <property type="molecule type" value="Genomic_DNA"/>
</dbReference>
<keyword evidence="7" id="KW-0482">Metalloprotease</keyword>
<dbReference type="GO" id="GO:0042277">
    <property type="term" value="F:peptide binding"/>
    <property type="evidence" value="ECO:0007669"/>
    <property type="project" value="TreeGrafter"/>
</dbReference>
<dbReference type="Gene3D" id="1.10.390.10">
    <property type="entry name" value="Neutral Protease Domain 2"/>
    <property type="match status" value="1"/>
</dbReference>
<dbReference type="FunFam" id="1.10.390.10:FF:000013">
    <property type="entry name" value="Aminopeptidase N"/>
    <property type="match status" value="1"/>
</dbReference>
<keyword evidence="5" id="KW-0378">Hydrolase</keyword>
<dbReference type="SUPFAM" id="SSF55486">
    <property type="entry name" value="Metalloproteases ('zincins'), catalytic domain"/>
    <property type="match status" value="1"/>
</dbReference>
<dbReference type="PANTHER" id="PTHR11533">
    <property type="entry name" value="PROTEASE M1 ZINC METALLOPROTEASE"/>
    <property type="match status" value="1"/>
</dbReference>
<dbReference type="GO" id="GO:0005615">
    <property type="term" value="C:extracellular space"/>
    <property type="evidence" value="ECO:0007669"/>
    <property type="project" value="TreeGrafter"/>
</dbReference>
<dbReference type="GO" id="GO:0070006">
    <property type="term" value="F:metalloaminopeptidase activity"/>
    <property type="evidence" value="ECO:0007669"/>
    <property type="project" value="TreeGrafter"/>
</dbReference>
<feature type="active site" description="Proton acceptor" evidence="8">
    <location>
        <position position="262"/>
    </location>
</feature>
<dbReference type="GO" id="GO:0016020">
    <property type="term" value="C:membrane"/>
    <property type="evidence" value="ECO:0007669"/>
    <property type="project" value="TreeGrafter"/>
</dbReference>
<evidence type="ECO:0000256" key="10">
    <source>
        <dbReference type="PIRSR" id="PIRSR634016-4"/>
    </source>
</evidence>
<comment type="caution">
    <text evidence="13">The sequence shown here is derived from an EMBL/GenBank/DDBJ whole genome shotgun (WGS) entry which is preliminary data.</text>
</comment>
<protein>
    <submittedName>
        <fullName evidence="13">Puromycin-sensitive aminopeptidase</fullName>
    </submittedName>
</protein>
<evidence type="ECO:0000256" key="2">
    <source>
        <dbReference type="ARBA" id="ARBA00022438"/>
    </source>
</evidence>
<sequence>MLELNIEYAQLITDDGNVDLDPKSFVINEVSETVTIPLTSQLNSGKKYKLKLNYYGVLGDNMQGFHRSNYRPANEEAKYIAVTYLQTNFARKVFPCVDQPDEKAVFSVKLNHKKGHVALSNNKLISKNCNEATGMCQSSFENTPLMSTYLVTLIVGDLDHVEGTSNQTFNGIPITLRMYTYPGNIENARYTLEYAIKGFEFYSKALKIQYPMSKLDSIILKHYPGAMENWGIVTYSEKNLIKNNGDRSMEEKYGIAKMICHETSHQWIGNLVSIKSWDDMWLNEGIANWIQNYCADSILSNSDTKAHYYLEDYQRFLTLDSLVYSLPLVHETKTTIEAQQTLSEINYKKGAAVSNMLENFFGRENFLNGLIKYLEINSFKSVNSNDLWKALGENFNLNVSNIFDTWVKSYGTPLIYVSETDDVKVIHLNQTQFPTARNIDLEKNTIWSIPLSIT</sequence>
<dbReference type="InterPro" id="IPR027268">
    <property type="entry name" value="Peptidase_M4/M1_CTD_sf"/>
</dbReference>
<dbReference type="InterPro" id="IPR001930">
    <property type="entry name" value="Peptidase_M1"/>
</dbReference>
<evidence type="ECO:0000256" key="6">
    <source>
        <dbReference type="ARBA" id="ARBA00022833"/>
    </source>
</evidence>
<gene>
    <name evidence="13" type="ORF">AYI68_g6862</name>
</gene>
<evidence type="ECO:0000313" key="14">
    <source>
        <dbReference type="Proteomes" id="UP000187455"/>
    </source>
</evidence>
<name>A0A1R0GQE5_9FUNG</name>
<dbReference type="STRING" id="133383.A0A1R0GQE5"/>
<evidence type="ECO:0000256" key="8">
    <source>
        <dbReference type="PIRSR" id="PIRSR634016-1"/>
    </source>
</evidence>
<organism evidence="13 14">
    <name type="scientific">Smittium mucronatum</name>
    <dbReference type="NCBI Taxonomy" id="133383"/>
    <lineage>
        <taxon>Eukaryota</taxon>
        <taxon>Fungi</taxon>
        <taxon>Fungi incertae sedis</taxon>
        <taxon>Zoopagomycota</taxon>
        <taxon>Kickxellomycotina</taxon>
        <taxon>Harpellomycetes</taxon>
        <taxon>Harpellales</taxon>
        <taxon>Legeriomycetaceae</taxon>
        <taxon>Smittium</taxon>
    </lineage>
</organism>
<dbReference type="SUPFAM" id="SSF63737">
    <property type="entry name" value="Leukotriene A4 hydrolase N-terminal domain"/>
    <property type="match status" value="1"/>
</dbReference>
<dbReference type="InterPro" id="IPR014782">
    <property type="entry name" value="Peptidase_M1_dom"/>
</dbReference>
<evidence type="ECO:0000256" key="4">
    <source>
        <dbReference type="ARBA" id="ARBA00022723"/>
    </source>
</evidence>
<dbReference type="PRINTS" id="PR00756">
    <property type="entry name" value="ALADIPTASE"/>
</dbReference>
<evidence type="ECO:0000256" key="5">
    <source>
        <dbReference type="ARBA" id="ARBA00022801"/>
    </source>
</evidence>
<dbReference type="AlphaFoldDB" id="A0A1R0GQE5"/>
<feature type="domain" description="Peptidase M1 membrane alanine aminopeptidase" evidence="11">
    <location>
        <begin position="190"/>
        <end position="406"/>
    </location>
</feature>
<keyword evidence="3" id="KW-0645">Protease</keyword>
<dbReference type="GO" id="GO:0005737">
    <property type="term" value="C:cytoplasm"/>
    <property type="evidence" value="ECO:0007669"/>
    <property type="project" value="TreeGrafter"/>
</dbReference>
<feature type="binding site" evidence="9">
    <location>
        <position position="261"/>
    </location>
    <ligand>
        <name>Zn(2+)</name>
        <dbReference type="ChEBI" id="CHEBI:29105"/>
        <note>catalytic</note>
    </ligand>
</feature>
<proteinExistence type="inferred from homology"/>
<evidence type="ECO:0000256" key="3">
    <source>
        <dbReference type="ARBA" id="ARBA00022670"/>
    </source>
</evidence>
<comment type="similarity">
    <text evidence="1">Belongs to the peptidase M1 family.</text>
</comment>
<feature type="binding site" evidence="9">
    <location>
        <position position="265"/>
    </location>
    <ligand>
        <name>Zn(2+)</name>
        <dbReference type="ChEBI" id="CHEBI:29105"/>
        <note>catalytic</note>
    </ligand>
</feature>
<dbReference type="Pfam" id="PF17900">
    <property type="entry name" value="Peptidase_M1_N"/>
    <property type="match status" value="1"/>
</dbReference>
<dbReference type="Pfam" id="PF01433">
    <property type="entry name" value="Peptidase_M1"/>
    <property type="match status" value="1"/>
</dbReference>
<dbReference type="Gene3D" id="2.60.40.1730">
    <property type="entry name" value="tricorn interacting facor f3 domain"/>
    <property type="match status" value="1"/>
</dbReference>
<reference evidence="13 14" key="1">
    <citation type="journal article" date="2016" name="Mol. Biol. Evol.">
        <title>Genome-Wide Survey of Gut Fungi (Harpellales) Reveals the First Horizontally Transferred Ubiquitin Gene from a Mosquito Host.</title>
        <authorList>
            <person name="Wang Y."/>
            <person name="White M.M."/>
            <person name="Kvist S."/>
            <person name="Moncalvo J.M."/>
        </authorList>
    </citation>
    <scope>NUCLEOTIDE SEQUENCE [LARGE SCALE GENOMIC DNA]</scope>
    <source>
        <strain evidence="13 14">ALG-7-W6</strain>
    </source>
</reference>
<keyword evidence="6 9" id="KW-0862">Zinc</keyword>
<dbReference type="GO" id="GO:0043171">
    <property type="term" value="P:peptide catabolic process"/>
    <property type="evidence" value="ECO:0007669"/>
    <property type="project" value="TreeGrafter"/>
</dbReference>
<comment type="cofactor">
    <cofactor evidence="9">
        <name>Zn(2+)</name>
        <dbReference type="ChEBI" id="CHEBI:29105"/>
    </cofactor>
    <text evidence="9">Binds 1 zinc ion per subunit.</text>
</comment>
<feature type="binding site" evidence="9">
    <location>
        <position position="284"/>
    </location>
    <ligand>
        <name>Zn(2+)</name>
        <dbReference type="ChEBI" id="CHEBI:29105"/>
        <note>catalytic</note>
    </ligand>
</feature>
<evidence type="ECO:0000256" key="1">
    <source>
        <dbReference type="ARBA" id="ARBA00010136"/>
    </source>
</evidence>
<evidence type="ECO:0000259" key="12">
    <source>
        <dbReference type="Pfam" id="PF17900"/>
    </source>
</evidence>
<dbReference type="CDD" id="cd09601">
    <property type="entry name" value="M1_APN-Q_like"/>
    <property type="match status" value="1"/>
</dbReference>